<dbReference type="GO" id="GO:0004850">
    <property type="term" value="F:uridine phosphorylase activity"/>
    <property type="evidence" value="ECO:0007669"/>
    <property type="project" value="InterPro"/>
</dbReference>
<dbReference type="AlphaFoldDB" id="A0A8J6HV70"/>
<dbReference type="GO" id="GO:0006218">
    <property type="term" value="P:uridine catabolic process"/>
    <property type="evidence" value="ECO:0007669"/>
    <property type="project" value="TreeGrafter"/>
</dbReference>
<feature type="binding site" evidence="2">
    <location>
        <begin position="160"/>
        <end position="163"/>
    </location>
    <ligand>
        <name>phosphate</name>
        <dbReference type="ChEBI" id="CHEBI:43474"/>
    </ligand>
</feature>
<dbReference type="InterPro" id="IPR000845">
    <property type="entry name" value="Nucleoside_phosphorylase_d"/>
</dbReference>
<name>A0A8J6HV70_TENMO</name>
<organism evidence="4 5">
    <name type="scientific">Tenebrio molitor</name>
    <name type="common">Yellow mealworm beetle</name>
    <dbReference type="NCBI Taxonomy" id="7067"/>
    <lineage>
        <taxon>Eukaryota</taxon>
        <taxon>Metazoa</taxon>
        <taxon>Ecdysozoa</taxon>
        <taxon>Arthropoda</taxon>
        <taxon>Hexapoda</taxon>
        <taxon>Insecta</taxon>
        <taxon>Pterygota</taxon>
        <taxon>Neoptera</taxon>
        <taxon>Endopterygota</taxon>
        <taxon>Coleoptera</taxon>
        <taxon>Polyphaga</taxon>
        <taxon>Cucujiformia</taxon>
        <taxon>Tenebrionidae</taxon>
        <taxon>Tenebrio</taxon>
    </lineage>
</organism>
<gene>
    <name evidence="4" type="ORF">GEV33_001346</name>
</gene>
<comment type="caution">
    <text evidence="4">The sequence shown here is derived from an EMBL/GenBank/DDBJ whole genome shotgun (WGS) entry which is preliminary data.</text>
</comment>
<reference evidence="4" key="1">
    <citation type="journal article" date="2020" name="J Insects Food Feed">
        <title>The yellow mealworm (Tenebrio molitor) genome: a resource for the emerging insects as food and feed industry.</title>
        <authorList>
            <person name="Eriksson T."/>
            <person name="Andere A."/>
            <person name="Kelstrup H."/>
            <person name="Emery V."/>
            <person name="Picard C."/>
        </authorList>
    </citation>
    <scope>NUCLEOTIDE SEQUENCE</scope>
    <source>
        <strain evidence="4">Stoneville</strain>
        <tissue evidence="4">Whole head</tissue>
    </source>
</reference>
<dbReference type="PANTHER" id="PTHR43691">
    <property type="entry name" value="URIDINE PHOSPHORYLASE"/>
    <property type="match status" value="1"/>
</dbReference>
<dbReference type="Pfam" id="PF01048">
    <property type="entry name" value="PNP_UDP_1"/>
    <property type="match status" value="1"/>
</dbReference>
<sequence>MSKRKSEEHDNFYHYDDRDYECKKPNCNVTKFRNPDGTLRLRNPHIKKLRDGDFLYHLALGTKSHNLEEMFGDVKFVCMGGTAKRMETLANYIMKEIGYKLPTGSTLQDLTSSSLRFAMYKVGPVLCVSHGMGIPSISILLHEIIKLVHHAKAKDPIFFRVGTCGGIGLKGGDVIVSDSVIDELGNPYYQQPVCGKLVKKPAILDKNLAQELKSLSELDDGFEVVNGTTMAANCFYEGQGRTDGAFCEYTEEDKMEYLKMLHEKGVRNIEMEGTVFAAHTYHAGIKSAVVNVALLNRLEGDQVTTPKEVMMEWQNHPQIIVTRYIKRHLQNSSTNGI</sequence>
<protein>
    <recommendedName>
        <fullName evidence="3">Nucleoside phosphorylase domain-containing protein</fullName>
    </recommendedName>
</protein>
<evidence type="ECO:0000256" key="2">
    <source>
        <dbReference type="PIRSR" id="PIRSR610059-50"/>
    </source>
</evidence>
<dbReference type="PANTHER" id="PTHR43691:SF11">
    <property type="entry name" value="FI09636P-RELATED"/>
    <property type="match status" value="1"/>
</dbReference>
<evidence type="ECO:0000313" key="5">
    <source>
        <dbReference type="Proteomes" id="UP000719412"/>
    </source>
</evidence>
<reference evidence="4" key="2">
    <citation type="submission" date="2021-08" db="EMBL/GenBank/DDBJ databases">
        <authorList>
            <person name="Eriksson T."/>
        </authorList>
    </citation>
    <scope>NUCLEOTIDE SEQUENCE</scope>
    <source>
        <strain evidence="4">Stoneville</strain>
        <tissue evidence="4">Whole head</tissue>
    </source>
</reference>
<feature type="binding site" evidence="2">
    <location>
        <position position="239"/>
    </location>
    <ligand>
        <name>substrate</name>
    </ligand>
</feature>
<feature type="binding site" evidence="2">
    <location>
        <position position="116"/>
    </location>
    <ligand>
        <name>phosphate</name>
        <dbReference type="ChEBI" id="CHEBI:43474"/>
    </ligand>
</feature>
<proteinExistence type="inferred from homology"/>
<comment type="similarity">
    <text evidence="1">Belongs to the PNP/UDP phosphorylase family.</text>
</comment>
<dbReference type="GO" id="GO:0009166">
    <property type="term" value="P:nucleotide catabolic process"/>
    <property type="evidence" value="ECO:0007669"/>
    <property type="project" value="InterPro"/>
</dbReference>
<accession>A0A8J6HV70</accession>
<evidence type="ECO:0000313" key="4">
    <source>
        <dbReference type="EMBL" id="KAH0821444.1"/>
    </source>
</evidence>
<dbReference type="InterPro" id="IPR010059">
    <property type="entry name" value="Uridine_phosphorylase_euk"/>
</dbReference>
<dbReference type="OrthoDB" id="204058at2759"/>
<dbReference type="GO" id="GO:0005829">
    <property type="term" value="C:cytosol"/>
    <property type="evidence" value="ECO:0007669"/>
    <property type="project" value="TreeGrafter"/>
</dbReference>
<feature type="binding site" evidence="2">
    <location>
        <position position="241"/>
    </location>
    <ligand>
        <name>substrate</name>
    </ligand>
</feature>
<dbReference type="CDD" id="cd17763">
    <property type="entry name" value="UP_hUPP-like"/>
    <property type="match status" value="1"/>
</dbReference>
<feature type="domain" description="Nucleoside phosphorylase" evidence="3">
    <location>
        <begin position="75"/>
        <end position="326"/>
    </location>
</feature>
<dbReference type="EMBL" id="JABDTM020007813">
    <property type="protein sequence ID" value="KAH0821444.1"/>
    <property type="molecule type" value="Genomic_DNA"/>
</dbReference>
<evidence type="ECO:0000256" key="1">
    <source>
        <dbReference type="ARBA" id="ARBA00010456"/>
    </source>
</evidence>
<evidence type="ECO:0000259" key="3">
    <source>
        <dbReference type="Pfam" id="PF01048"/>
    </source>
</evidence>
<dbReference type="NCBIfam" id="TIGR01719">
    <property type="entry name" value="euk_UDPppase"/>
    <property type="match status" value="1"/>
</dbReference>
<keyword evidence="5" id="KW-1185">Reference proteome</keyword>
<dbReference type="Proteomes" id="UP000719412">
    <property type="component" value="Unassembled WGS sequence"/>
</dbReference>